<dbReference type="PANTHER" id="PTHR43386:SF1">
    <property type="entry name" value="D,D-DIPEPTIDE TRANSPORT SYSTEM PERMEASE PROTEIN DDPC-RELATED"/>
    <property type="match status" value="1"/>
</dbReference>
<protein>
    <recommendedName>
        <fullName evidence="4">Oligopeptide transport permease C-like N-terminal domain-containing protein</fullName>
    </recommendedName>
</protein>
<feature type="non-terminal residue" evidence="5">
    <location>
        <position position="88"/>
    </location>
</feature>
<keyword evidence="3" id="KW-1133">Transmembrane helix</keyword>
<dbReference type="AlphaFoldDB" id="X1FD15"/>
<keyword evidence="2" id="KW-0813">Transport</keyword>
<organism evidence="5">
    <name type="scientific">marine sediment metagenome</name>
    <dbReference type="NCBI Taxonomy" id="412755"/>
    <lineage>
        <taxon>unclassified sequences</taxon>
        <taxon>metagenomes</taxon>
        <taxon>ecological metagenomes</taxon>
    </lineage>
</organism>
<dbReference type="EMBL" id="BARU01013970">
    <property type="protein sequence ID" value="GAH42872.1"/>
    <property type="molecule type" value="Genomic_DNA"/>
</dbReference>
<dbReference type="InterPro" id="IPR050366">
    <property type="entry name" value="BP-dependent_transpt_permease"/>
</dbReference>
<dbReference type="InterPro" id="IPR025966">
    <property type="entry name" value="OppC_N"/>
</dbReference>
<keyword evidence="3" id="KW-0812">Transmembrane</keyword>
<gene>
    <name evidence="5" type="ORF">S03H2_24918</name>
</gene>
<reference evidence="5" key="1">
    <citation type="journal article" date="2014" name="Front. Microbiol.">
        <title>High frequency of phylogenetically diverse reductive dehalogenase-homologous genes in deep subseafloor sedimentary metagenomes.</title>
        <authorList>
            <person name="Kawai M."/>
            <person name="Futagami T."/>
            <person name="Toyoda A."/>
            <person name="Takaki Y."/>
            <person name="Nishi S."/>
            <person name="Hori S."/>
            <person name="Arai W."/>
            <person name="Tsubouchi T."/>
            <person name="Morono Y."/>
            <person name="Uchiyama I."/>
            <person name="Ito T."/>
            <person name="Fujiyama A."/>
            <person name="Inagaki F."/>
            <person name="Takami H."/>
        </authorList>
    </citation>
    <scope>NUCLEOTIDE SEQUENCE</scope>
    <source>
        <strain evidence="5">Expedition CK06-06</strain>
    </source>
</reference>
<evidence type="ECO:0000256" key="3">
    <source>
        <dbReference type="SAM" id="Phobius"/>
    </source>
</evidence>
<sequence>MSRVQRWVKNLKNFWNLYKNNKKGVLGLVIVFVFIFMAIFGPWIVPYDPYERNVVERFSPPTWEHILGGDDVGRDIFSQLIYGSRTSL</sequence>
<keyword evidence="3" id="KW-0472">Membrane</keyword>
<proteinExistence type="predicted"/>
<comment type="subcellular location">
    <subcellularLocation>
        <location evidence="1">Cell membrane</location>
        <topology evidence="1">Multi-pass membrane protein</topology>
    </subcellularLocation>
</comment>
<feature type="transmembrane region" description="Helical" evidence="3">
    <location>
        <begin position="25"/>
        <end position="45"/>
    </location>
</feature>
<feature type="domain" description="Oligopeptide transport permease C-like N-terminal" evidence="4">
    <location>
        <begin position="12"/>
        <end position="61"/>
    </location>
</feature>
<dbReference type="PANTHER" id="PTHR43386">
    <property type="entry name" value="OLIGOPEPTIDE TRANSPORT SYSTEM PERMEASE PROTEIN APPC"/>
    <property type="match status" value="1"/>
</dbReference>
<comment type="caution">
    <text evidence="5">The sequence shown here is derived from an EMBL/GenBank/DDBJ whole genome shotgun (WGS) entry which is preliminary data.</text>
</comment>
<dbReference type="Pfam" id="PF12911">
    <property type="entry name" value="OppC_N"/>
    <property type="match status" value="1"/>
</dbReference>
<evidence type="ECO:0000259" key="4">
    <source>
        <dbReference type="Pfam" id="PF12911"/>
    </source>
</evidence>
<evidence type="ECO:0000256" key="1">
    <source>
        <dbReference type="ARBA" id="ARBA00004651"/>
    </source>
</evidence>
<evidence type="ECO:0000256" key="2">
    <source>
        <dbReference type="ARBA" id="ARBA00022448"/>
    </source>
</evidence>
<name>X1FD15_9ZZZZ</name>
<accession>X1FD15</accession>
<dbReference type="GO" id="GO:0005886">
    <property type="term" value="C:plasma membrane"/>
    <property type="evidence" value="ECO:0007669"/>
    <property type="project" value="UniProtKB-SubCell"/>
</dbReference>
<evidence type="ECO:0000313" key="5">
    <source>
        <dbReference type="EMBL" id="GAH42872.1"/>
    </source>
</evidence>